<organism evidence="7 8">
    <name type="scientific">Arachis hypogaea</name>
    <name type="common">Peanut</name>
    <dbReference type="NCBI Taxonomy" id="3818"/>
    <lineage>
        <taxon>Eukaryota</taxon>
        <taxon>Viridiplantae</taxon>
        <taxon>Streptophyta</taxon>
        <taxon>Embryophyta</taxon>
        <taxon>Tracheophyta</taxon>
        <taxon>Spermatophyta</taxon>
        <taxon>Magnoliopsida</taxon>
        <taxon>eudicotyledons</taxon>
        <taxon>Gunneridae</taxon>
        <taxon>Pentapetalae</taxon>
        <taxon>rosids</taxon>
        <taxon>fabids</taxon>
        <taxon>Fabales</taxon>
        <taxon>Fabaceae</taxon>
        <taxon>Papilionoideae</taxon>
        <taxon>50 kb inversion clade</taxon>
        <taxon>dalbergioids sensu lato</taxon>
        <taxon>Dalbergieae</taxon>
        <taxon>Pterocarpus clade</taxon>
        <taxon>Arachis</taxon>
    </lineage>
</organism>
<evidence type="ECO:0000256" key="1">
    <source>
        <dbReference type="ARBA" id="ARBA00022722"/>
    </source>
</evidence>
<feature type="transmembrane region" description="Helical" evidence="6">
    <location>
        <begin position="50"/>
        <end position="83"/>
    </location>
</feature>
<reference evidence="7 8" key="1">
    <citation type="submission" date="2019-01" db="EMBL/GenBank/DDBJ databases">
        <title>Sequencing of cultivated peanut Arachis hypogaea provides insights into genome evolution and oil improvement.</title>
        <authorList>
            <person name="Chen X."/>
        </authorList>
    </citation>
    <scope>NUCLEOTIDE SEQUENCE [LARGE SCALE GENOMIC DNA]</scope>
    <source>
        <strain evidence="8">cv. Fuhuasheng</strain>
        <tissue evidence="7">Leaves</tissue>
    </source>
</reference>
<sequence length="409" mass="45884">MLFTSSTDPLKAHRRCTAPLLSDFCVLYFVGWELVLLFHRLRLYLSLLRLFFAATFSLCWCFFSALSSLFCSTVASSLLLFSVSSYSSVKLCSTASSSQLVCSTSLPLYLCHFFLVSHSRPCYTVSIKPMEALKACYGDGSSDSDSEAAPSCTTKARSEEFTLLPPPPISLLDPLSLLGSQDLEIGQTTRVRSFPHVDGNYVLHVYIPIHISSSSKKEIATFLKKVTSQEPNLHVVDIDLPLKVLCKSDEKLEQVALGREFHISLGRTVPIGVHQIDSVVSMLRQKLQTRHHYWIDFNQWEVFVNDDHTRTFLSLEVVQGGLVEITKQIELINAIYKLHSLPEFYKDPRPHISLAWALGDISHSLKNTVNEVSKNCVAKSPNKSIFSCKFKGIECKIGKKIYTVCKISD</sequence>
<evidence type="ECO:0000256" key="2">
    <source>
        <dbReference type="ARBA" id="ARBA00022801"/>
    </source>
</evidence>
<dbReference type="InterPro" id="IPR027521">
    <property type="entry name" value="Usb1"/>
</dbReference>
<dbReference type="FunFam" id="3.90.1140.10:FF:000008">
    <property type="entry name" value="U6 snRNA phosphodiesterase"/>
    <property type="match status" value="1"/>
</dbReference>
<dbReference type="GO" id="GO:1990838">
    <property type="term" value="F:poly(U)-specific exoribonuclease activity, producing 3' uridine cyclic phosphate ends"/>
    <property type="evidence" value="ECO:0007669"/>
    <property type="project" value="UniProtKB-UniRule"/>
</dbReference>
<evidence type="ECO:0000256" key="4">
    <source>
        <dbReference type="ARBA" id="ARBA00023242"/>
    </source>
</evidence>
<evidence type="ECO:0000256" key="3">
    <source>
        <dbReference type="ARBA" id="ARBA00023239"/>
    </source>
</evidence>
<dbReference type="EMBL" id="SDMP01000004">
    <property type="protein sequence ID" value="RYR63816.1"/>
    <property type="molecule type" value="Genomic_DNA"/>
</dbReference>
<comment type="function">
    <text evidence="5">Phosphodiesterase responsible for the U6 snRNA 3' end processing. Acts as an exoribonuclease (RNase) responsible for trimming the poly(U) tract of the last nucleotides in the pre-U6 snRNA molecule, leading to the formation of mature U6 snRNA.</text>
</comment>
<keyword evidence="6" id="KW-1133">Transmembrane helix</keyword>
<feature type="transmembrane region" description="Helical" evidence="6">
    <location>
        <begin position="20"/>
        <end position="38"/>
    </location>
</feature>
<dbReference type="HAMAP" id="MF_03040">
    <property type="entry name" value="USB1"/>
    <property type="match status" value="1"/>
</dbReference>
<feature type="active site" description="Proton donor/acceptor" evidence="5">
    <location>
        <position position="262"/>
    </location>
</feature>
<dbReference type="EC" id="3.1.4.-" evidence="5"/>
<accession>A0A445DLA2</accession>
<dbReference type="AlphaFoldDB" id="A0A445DLA2"/>
<keyword evidence="8" id="KW-1185">Reference proteome</keyword>
<keyword evidence="4 5" id="KW-0539">Nucleus</keyword>
<evidence type="ECO:0000256" key="5">
    <source>
        <dbReference type="HAMAP-Rule" id="MF_03040"/>
    </source>
</evidence>
<keyword evidence="3" id="KW-0456">Lyase</keyword>
<dbReference type="STRING" id="3818.A0A445DLA2"/>
<keyword evidence="6" id="KW-0472">Membrane</keyword>
<keyword evidence="2 5" id="KW-0378">Hydrolase</keyword>
<dbReference type="Proteomes" id="UP000289738">
    <property type="component" value="Chromosome A04"/>
</dbReference>
<dbReference type="Gene3D" id="3.90.1140.10">
    <property type="entry name" value="Cyclic phosphodiesterase"/>
    <property type="match status" value="1"/>
</dbReference>
<dbReference type="PANTHER" id="PTHR13522:SF3">
    <property type="entry name" value="U6 SNRNA PHOSPHODIESTERASE 1"/>
    <property type="match status" value="1"/>
</dbReference>
<dbReference type="GO" id="GO:0016829">
    <property type="term" value="F:lyase activity"/>
    <property type="evidence" value="ECO:0007669"/>
    <property type="project" value="UniProtKB-KW"/>
</dbReference>
<gene>
    <name evidence="7" type="ORF">Ahy_A04g021574</name>
</gene>
<evidence type="ECO:0000256" key="6">
    <source>
        <dbReference type="SAM" id="Phobius"/>
    </source>
</evidence>
<comment type="caution">
    <text evidence="7">The sequence shown here is derived from an EMBL/GenBank/DDBJ whole genome shotgun (WGS) entry which is preliminary data.</text>
</comment>
<proteinExistence type="inferred from homology"/>
<comment type="similarity">
    <text evidence="5">Belongs to the 2H phosphoesterase superfamily. USB1 family.</text>
</comment>
<dbReference type="Pfam" id="PF09749">
    <property type="entry name" value="HVSL"/>
    <property type="match status" value="1"/>
</dbReference>
<dbReference type="PANTHER" id="PTHR13522">
    <property type="entry name" value="U6 SNRNA PHOSPHODIESTERASE 1"/>
    <property type="match status" value="1"/>
</dbReference>
<comment type="subcellular location">
    <subcellularLocation>
        <location evidence="5">Nucleus</location>
    </subcellularLocation>
</comment>
<dbReference type="GO" id="GO:0005634">
    <property type="term" value="C:nucleus"/>
    <property type="evidence" value="ECO:0007669"/>
    <property type="project" value="UniProtKB-SubCell"/>
</dbReference>
<feature type="active site" description="Proton donor/acceptor" evidence="5">
    <location>
        <position position="351"/>
    </location>
</feature>
<dbReference type="GO" id="GO:0034477">
    <property type="term" value="P:U6 snRNA 3'-end processing"/>
    <property type="evidence" value="ECO:0007669"/>
    <property type="project" value="UniProtKB-UniRule"/>
</dbReference>
<evidence type="ECO:0000313" key="8">
    <source>
        <dbReference type="Proteomes" id="UP000289738"/>
    </source>
</evidence>
<keyword evidence="6" id="KW-0812">Transmembrane</keyword>
<evidence type="ECO:0000313" key="7">
    <source>
        <dbReference type="EMBL" id="RYR63816.1"/>
    </source>
</evidence>
<protein>
    <recommendedName>
        <fullName evidence="5">U6 snRNA phosphodiesterase</fullName>
        <ecNumber evidence="5">3.1.4.-</ecNumber>
    </recommendedName>
</protein>
<keyword evidence="1 5" id="KW-0540">Nuclease</keyword>
<name>A0A445DLA2_ARAHY</name>